<evidence type="ECO:0000313" key="2">
    <source>
        <dbReference type="Proteomes" id="UP000076407"/>
    </source>
</evidence>
<dbReference type="VEuPathDB" id="VectorBase:AQUA011831"/>
<protein>
    <submittedName>
        <fullName evidence="1">Uncharacterized protein</fullName>
    </submittedName>
</protein>
<evidence type="ECO:0000313" key="1">
    <source>
        <dbReference type="EnsemblMetazoa" id="AQUA011831-PA"/>
    </source>
</evidence>
<dbReference type="AlphaFoldDB" id="A0A182XPM9"/>
<proteinExistence type="predicted"/>
<dbReference type="EnsemblMetazoa" id="AQUA011831-RA">
    <property type="protein sequence ID" value="AQUA011831-PA"/>
    <property type="gene ID" value="AQUA011831"/>
</dbReference>
<name>A0A182XPM9_ANOQN</name>
<dbReference type="Proteomes" id="UP000076407">
    <property type="component" value="Unassembled WGS sequence"/>
</dbReference>
<accession>A0A182XPM9</accession>
<organism evidence="1 2">
    <name type="scientific">Anopheles quadriannulatus</name>
    <name type="common">Mosquito</name>
    <dbReference type="NCBI Taxonomy" id="34691"/>
    <lineage>
        <taxon>Eukaryota</taxon>
        <taxon>Metazoa</taxon>
        <taxon>Ecdysozoa</taxon>
        <taxon>Arthropoda</taxon>
        <taxon>Hexapoda</taxon>
        <taxon>Insecta</taxon>
        <taxon>Pterygota</taxon>
        <taxon>Neoptera</taxon>
        <taxon>Endopterygota</taxon>
        <taxon>Diptera</taxon>
        <taxon>Nematocera</taxon>
        <taxon>Culicoidea</taxon>
        <taxon>Culicidae</taxon>
        <taxon>Anophelinae</taxon>
        <taxon>Anopheles</taxon>
    </lineage>
</organism>
<sequence>MMMMLNYLMMKNHFKMKIVKTKSILISNILRLKI</sequence>
<keyword evidence="2" id="KW-1185">Reference proteome</keyword>
<reference evidence="1" key="1">
    <citation type="submission" date="2020-05" db="UniProtKB">
        <authorList>
            <consortium name="EnsemblMetazoa"/>
        </authorList>
    </citation>
    <scope>IDENTIFICATION</scope>
    <source>
        <strain evidence="1">SANGQUA</strain>
    </source>
</reference>